<dbReference type="InterPro" id="IPR016007">
    <property type="entry name" value="Alpha_rhamnosid"/>
</dbReference>
<dbReference type="SUPFAM" id="SSF48208">
    <property type="entry name" value="Six-hairpin glycosidases"/>
    <property type="match status" value="1"/>
</dbReference>
<proteinExistence type="predicted"/>
<comment type="catalytic activity">
    <reaction evidence="1">
        <text>Hydrolysis of terminal non-reducing alpha-L-rhamnose residues in alpha-L-rhamnosides.</text>
        <dbReference type="EC" id="3.2.1.40"/>
    </reaction>
</comment>
<dbReference type="InterPro" id="IPR012341">
    <property type="entry name" value="6hp_glycosidase-like_sf"/>
</dbReference>
<dbReference type="GO" id="GO:0005975">
    <property type="term" value="P:carbohydrate metabolic process"/>
    <property type="evidence" value="ECO:0007669"/>
    <property type="project" value="InterPro"/>
</dbReference>
<feature type="domain" description="Alpha-L-rhamnosidase six-hairpin glycosidase" evidence="3">
    <location>
        <begin position="10"/>
        <end position="166"/>
    </location>
</feature>
<protein>
    <recommendedName>
        <fullName evidence="2">alpha-L-rhamnosidase</fullName>
        <ecNumber evidence="2">3.2.1.40</ecNumber>
    </recommendedName>
</protein>
<dbReference type="Gene3D" id="2.60.420.10">
    <property type="entry name" value="Maltose phosphorylase, domain 3"/>
    <property type="match status" value="1"/>
</dbReference>
<dbReference type="PANTHER" id="PTHR33307">
    <property type="entry name" value="ALPHA-RHAMNOSIDASE (EUROFUNG)"/>
    <property type="match status" value="1"/>
</dbReference>
<dbReference type="EC" id="3.2.1.40" evidence="2"/>
<sequence>MALEIRYICGPLHDTITWGCAVCFLPELIKRYYGSTHVYSRVYQPCVRYMEYMKTKERKGGLIEHGLGDWGYDIAFGNHQANIETAVYYHCLRNVVIMAKELGFTEDAILYEAWAARIYDVYNSHLLVSDKTEYPYAFYTSLDNPGTHGRTMVNQAIAPQFGLMPVGGAYRTWTLRPPLLSELNFVEGEVGCPYGLIRACFDLRQTEEGTEVRVPTSTVCTLQLPSNRSLTAIHSSGSQEVKKMNGPEVILMPVVYNYVIWP</sequence>
<dbReference type="EMBL" id="ML735251">
    <property type="protein sequence ID" value="KAE8390785.1"/>
    <property type="molecule type" value="Genomic_DNA"/>
</dbReference>
<dbReference type="InterPro" id="IPR008928">
    <property type="entry name" value="6-hairpin_glycosidase_sf"/>
</dbReference>
<name>A0A5N7C9K0_PETAA</name>
<dbReference type="AlphaFoldDB" id="A0A5N7C9K0"/>
<gene>
    <name evidence="4" type="ORF">BDV23DRAFT_183112</name>
</gene>
<accession>A0A5N7C9K0</accession>
<dbReference type="InterPro" id="IPR035396">
    <property type="entry name" value="Bac_rhamnosid6H"/>
</dbReference>
<organism evidence="4">
    <name type="scientific">Petromyces alliaceus</name>
    <name type="common">Aspergillus alliaceus</name>
    <dbReference type="NCBI Taxonomy" id="209559"/>
    <lineage>
        <taxon>Eukaryota</taxon>
        <taxon>Fungi</taxon>
        <taxon>Dikarya</taxon>
        <taxon>Ascomycota</taxon>
        <taxon>Pezizomycotina</taxon>
        <taxon>Eurotiomycetes</taxon>
        <taxon>Eurotiomycetidae</taxon>
        <taxon>Eurotiales</taxon>
        <taxon>Aspergillaceae</taxon>
        <taxon>Aspergillus</taxon>
        <taxon>Aspergillus subgen. Circumdati</taxon>
    </lineage>
</organism>
<dbReference type="GO" id="GO:0030596">
    <property type="term" value="F:alpha-L-rhamnosidase activity"/>
    <property type="evidence" value="ECO:0007669"/>
    <property type="project" value="UniProtKB-EC"/>
</dbReference>
<evidence type="ECO:0000256" key="1">
    <source>
        <dbReference type="ARBA" id="ARBA00001445"/>
    </source>
</evidence>
<dbReference type="Proteomes" id="UP000326877">
    <property type="component" value="Unassembled WGS sequence"/>
</dbReference>
<dbReference type="PANTHER" id="PTHR33307:SF11">
    <property type="entry name" value="ALPHA-L-RHAMNOSIDASE"/>
    <property type="match status" value="1"/>
</dbReference>
<dbReference type="Gene3D" id="1.50.10.10">
    <property type="match status" value="1"/>
</dbReference>
<evidence type="ECO:0000256" key="2">
    <source>
        <dbReference type="ARBA" id="ARBA00012652"/>
    </source>
</evidence>
<dbReference type="OrthoDB" id="10036721at2759"/>
<dbReference type="Pfam" id="PF17389">
    <property type="entry name" value="Bac_rhamnosid6H"/>
    <property type="match status" value="1"/>
</dbReference>
<reference evidence="4" key="1">
    <citation type="submission" date="2019-04" db="EMBL/GenBank/DDBJ databases">
        <title>Friends and foes A comparative genomics studyof 23 Aspergillus species from section Flavi.</title>
        <authorList>
            <consortium name="DOE Joint Genome Institute"/>
            <person name="Kjaerbolling I."/>
            <person name="Vesth T."/>
            <person name="Frisvad J.C."/>
            <person name="Nybo J.L."/>
            <person name="Theobald S."/>
            <person name="Kildgaard S."/>
            <person name="Isbrandt T."/>
            <person name="Kuo A."/>
            <person name="Sato A."/>
            <person name="Lyhne E.K."/>
            <person name="Kogle M.E."/>
            <person name="Wiebenga A."/>
            <person name="Kun R.S."/>
            <person name="Lubbers R.J."/>
            <person name="Makela M.R."/>
            <person name="Barry K."/>
            <person name="Chovatia M."/>
            <person name="Clum A."/>
            <person name="Daum C."/>
            <person name="Haridas S."/>
            <person name="He G."/>
            <person name="LaButti K."/>
            <person name="Lipzen A."/>
            <person name="Mondo S."/>
            <person name="Riley R."/>
            <person name="Salamov A."/>
            <person name="Simmons B.A."/>
            <person name="Magnuson J.K."/>
            <person name="Henrissat B."/>
            <person name="Mortensen U.H."/>
            <person name="Larsen T.O."/>
            <person name="Devries R.P."/>
            <person name="Grigoriev I.V."/>
            <person name="Machida M."/>
            <person name="Baker S.E."/>
            <person name="Andersen M.R."/>
        </authorList>
    </citation>
    <scope>NUCLEOTIDE SEQUENCE [LARGE SCALE GENOMIC DNA]</scope>
    <source>
        <strain evidence="4">IBT 14317</strain>
    </source>
</reference>
<evidence type="ECO:0000259" key="3">
    <source>
        <dbReference type="Pfam" id="PF17389"/>
    </source>
</evidence>
<evidence type="ECO:0000313" key="4">
    <source>
        <dbReference type="EMBL" id="KAE8390785.1"/>
    </source>
</evidence>